<reference evidence="4 5" key="1">
    <citation type="submission" date="2017-05" db="EMBL/GenBank/DDBJ databases">
        <title>Vagococcus spp. assemblies.</title>
        <authorList>
            <person name="Gulvik C.A."/>
        </authorList>
    </citation>
    <scope>NUCLEOTIDE SEQUENCE [LARGE SCALE GENOMIC DNA]</scope>
    <source>
        <strain evidence="4 5">SS1714</strain>
    </source>
</reference>
<protein>
    <recommendedName>
        <fullName evidence="3">HTH cro/C1-type domain-containing protein</fullName>
    </recommendedName>
</protein>
<dbReference type="Gene3D" id="1.10.260.40">
    <property type="entry name" value="lambda repressor-like DNA-binding domains"/>
    <property type="match status" value="1"/>
</dbReference>
<dbReference type="EMBL" id="NGKB01000020">
    <property type="protein sequence ID" value="RSU10022.1"/>
    <property type="molecule type" value="Genomic_DNA"/>
</dbReference>
<dbReference type="AlphaFoldDB" id="A0A430APG8"/>
<keyword evidence="2" id="KW-0812">Transmembrane</keyword>
<dbReference type="PANTHER" id="PTHR46558">
    <property type="entry name" value="TRACRIPTIONAL REGULATORY PROTEIN-RELATED-RELATED"/>
    <property type="match status" value="1"/>
</dbReference>
<evidence type="ECO:0000256" key="2">
    <source>
        <dbReference type="SAM" id="Phobius"/>
    </source>
</evidence>
<gene>
    <name evidence="4" type="ORF">CBF28_14075</name>
</gene>
<evidence type="ECO:0000259" key="3">
    <source>
        <dbReference type="PROSITE" id="PS50943"/>
    </source>
</evidence>
<keyword evidence="5" id="KW-1185">Reference proteome</keyword>
<evidence type="ECO:0000256" key="1">
    <source>
        <dbReference type="ARBA" id="ARBA00023125"/>
    </source>
</evidence>
<dbReference type="Pfam" id="PF01381">
    <property type="entry name" value="HTH_3"/>
    <property type="match status" value="1"/>
</dbReference>
<feature type="domain" description="HTH cro/C1-type" evidence="3">
    <location>
        <begin position="15"/>
        <end position="69"/>
    </location>
</feature>
<dbReference type="Proteomes" id="UP000288028">
    <property type="component" value="Unassembled WGS sequence"/>
</dbReference>
<keyword evidence="1" id="KW-0238">DNA-binding</keyword>
<dbReference type="InterPro" id="IPR001387">
    <property type="entry name" value="Cro/C1-type_HTH"/>
</dbReference>
<comment type="caution">
    <text evidence="4">The sequence shown here is derived from an EMBL/GenBank/DDBJ whole genome shotgun (WGS) entry which is preliminary data.</text>
</comment>
<keyword evidence="2" id="KW-0472">Membrane</keyword>
<organism evidence="4 5">
    <name type="scientific">Vagococcus carniphilus</name>
    <dbReference type="NCBI Taxonomy" id="218144"/>
    <lineage>
        <taxon>Bacteria</taxon>
        <taxon>Bacillati</taxon>
        <taxon>Bacillota</taxon>
        <taxon>Bacilli</taxon>
        <taxon>Lactobacillales</taxon>
        <taxon>Enterococcaceae</taxon>
        <taxon>Vagococcus</taxon>
    </lineage>
</organism>
<name>A0A430APG8_9ENTE</name>
<sequence length="137" mass="15830">MKGSFSMNENFSTILTQKRQEKSMSQEELAKNLYVSRQTISKWEKGESLPDIEKAQKIAEIFNVDLNYLISGHQEAAQNDESLKILEDRVTQLEDSLQENKFIARTNGWDIIKYLIYLVGITIIGGFLTSAFYYIKH</sequence>
<evidence type="ECO:0000313" key="5">
    <source>
        <dbReference type="Proteomes" id="UP000288028"/>
    </source>
</evidence>
<dbReference type="InterPro" id="IPR010982">
    <property type="entry name" value="Lambda_DNA-bd_dom_sf"/>
</dbReference>
<accession>A0A430APG8</accession>
<dbReference type="PROSITE" id="PS50943">
    <property type="entry name" value="HTH_CROC1"/>
    <property type="match status" value="1"/>
</dbReference>
<feature type="transmembrane region" description="Helical" evidence="2">
    <location>
        <begin position="114"/>
        <end position="135"/>
    </location>
</feature>
<dbReference type="SUPFAM" id="SSF47413">
    <property type="entry name" value="lambda repressor-like DNA-binding domains"/>
    <property type="match status" value="1"/>
</dbReference>
<dbReference type="CDD" id="cd00093">
    <property type="entry name" value="HTH_XRE"/>
    <property type="match status" value="1"/>
</dbReference>
<keyword evidence="2" id="KW-1133">Transmembrane helix</keyword>
<proteinExistence type="predicted"/>
<evidence type="ECO:0000313" key="4">
    <source>
        <dbReference type="EMBL" id="RSU10022.1"/>
    </source>
</evidence>
<dbReference type="SMART" id="SM00530">
    <property type="entry name" value="HTH_XRE"/>
    <property type="match status" value="1"/>
</dbReference>
<dbReference type="GO" id="GO:0003677">
    <property type="term" value="F:DNA binding"/>
    <property type="evidence" value="ECO:0007669"/>
    <property type="project" value="UniProtKB-KW"/>
</dbReference>
<dbReference type="PANTHER" id="PTHR46558:SF11">
    <property type="entry name" value="HTH-TYPE TRANSCRIPTIONAL REGULATOR XRE"/>
    <property type="match status" value="1"/>
</dbReference>